<dbReference type="AlphaFoldDB" id="A0A6J4ND25"/>
<reference evidence="2" key="1">
    <citation type="submission" date="2020-02" db="EMBL/GenBank/DDBJ databases">
        <authorList>
            <person name="Meier V. D."/>
        </authorList>
    </citation>
    <scope>NUCLEOTIDE SEQUENCE</scope>
    <source>
        <strain evidence="2">AVDCRST_MAG74</strain>
    </source>
</reference>
<evidence type="ECO:0000313" key="2">
    <source>
        <dbReference type="EMBL" id="CAA9380991.1"/>
    </source>
</evidence>
<sequence>MIRIFGSADVELAKSKKQSDKVKNNRLRISRSAPDYS</sequence>
<accession>A0A6J4ND25</accession>
<gene>
    <name evidence="2" type="ORF">AVDCRST_MAG74-366</name>
</gene>
<dbReference type="EMBL" id="CADCUR010000027">
    <property type="protein sequence ID" value="CAA9380991.1"/>
    <property type="molecule type" value="Genomic_DNA"/>
</dbReference>
<name>A0A6J4ND25_9BACT</name>
<feature type="region of interest" description="Disordered" evidence="1">
    <location>
        <begin position="15"/>
        <end position="37"/>
    </location>
</feature>
<protein>
    <submittedName>
        <fullName evidence="2">Uncharacterized protein</fullName>
    </submittedName>
</protein>
<organism evidence="2">
    <name type="scientific">uncultured Pyrinomonadaceae bacterium</name>
    <dbReference type="NCBI Taxonomy" id="2283094"/>
    <lineage>
        <taxon>Bacteria</taxon>
        <taxon>Pseudomonadati</taxon>
        <taxon>Acidobacteriota</taxon>
        <taxon>Blastocatellia</taxon>
        <taxon>Blastocatellales</taxon>
        <taxon>Pyrinomonadaceae</taxon>
        <taxon>environmental samples</taxon>
    </lineage>
</organism>
<proteinExistence type="predicted"/>
<evidence type="ECO:0000256" key="1">
    <source>
        <dbReference type="SAM" id="MobiDB-lite"/>
    </source>
</evidence>